<organism evidence="1 2">
    <name type="scientific">Paraburkholderia caballeronis</name>
    <dbReference type="NCBI Taxonomy" id="416943"/>
    <lineage>
        <taxon>Bacteria</taxon>
        <taxon>Pseudomonadati</taxon>
        <taxon>Pseudomonadota</taxon>
        <taxon>Betaproteobacteria</taxon>
        <taxon>Burkholderiales</taxon>
        <taxon>Burkholderiaceae</taxon>
        <taxon>Paraburkholderia</taxon>
    </lineage>
</organism>
<dbReference type="AlphaFoldDB" id="A0A1H7L296"/>
<gene>
    <name evidence="1" type="ORF">SAMN05192542_104134</name>
</gene>
<name>A0A1H7L296_9BURK</name>
<keyword evidence="2" id="KW-1185">Reference proteome</keyword>
<evidence type="ECO:0000313" key="1">
    <source>
        <dbReference type="EMBL" id="SEK92505.1"/>
    </source>
</evidence>
<dbReference type="Proteomes" id="UP000199120">
    <property type="component" value="Unassembled WGS sequence"/>
</dbReference>
<dbReference type="STRING" id="416943.SAMN05445871_4045"/>
<dbReference type="RefSeq" id="WP_090548098.1">
    <property type="nucleotide sequence ID" value="NZ_FNSR01000002.1"/>
</dbReference>
<reference evidence="2" key="1">
    <citation type="submission" date="2016-10" db="EMBL/GenBank/DDBJ databases">
        <authorList>
            <person name="Varghese N."/>
            <person name="Submissions S."/>
        </authorList>
    </citation>
    <scope>NUCLEOTIDE SEQUENCE [LARGE SCALE GENOMIC DNA]</scope>
    <source>
        <strain evidence="2">LMG 26416</strain>
    </source>
</reference>
<dbReference type="EMBL" id="FOAJ01000004">
    <property type="protein sequence ID" value="SEK92505.1"/>
    <property type="molecule type" value="Genomic_DNA"/>
</dbReference>
<evidence type="ECO:0000313" key="2">
    <source>
        <dbReference type="Proteomes" id="UP000199120"/>
    </source>
</evidence>
<accession>A0A1H7L296</accession>
<sequence>MYGQSDIVGLTAGQVQAMQAQQNIGGLRNEMRTRLQEAFAAEPVAPVKALDLMQRASAAVGALEELLAEHEKRIEAVLVPPQQKGNTGTDGNPMASDSTLVNSLRALLARVDRCSEIVSDLSARVQI</sequence>
<proteinExistence type="predicted"/>
<protein>
    <submittedName>
        <fullName evidence="1">Uncharacterized protein</fullName>
    </submittedName>
</protein>